<evidence type="ECO:0000259" key="1">
    <source>
        <dbReference type="Pfam" id="PF13539"/>
    </source>
</evidence>
<dbReference type="Pfam" id="PF13539">
    <property type="entry name" value="Peptidase_M15_4"/>
    <property type="match status" value="1"/>
</dbReference>
<dbReference type="InterPro" id="IPR009045">
    <property type="entry name" value="Zn_M74/Hedgehog-like"/>
</dbReference>
<reference evidence="2 3" key="1">
    <citation type="submission" date="2019-09" db="EMBL/GenBank/DDBJ databases">
        <title>Segnochrobactrum spirostomi gen. nov., sp. nov., isolated from the ciliate Spirostomum cf. yagiui and description of a novel family, Segnochrobactraceae fam. nov. within the order Rhizobiales of the class Alphaproteobacteria.</title>
        <authorList>
            <person name="Akter S."/>
            <person name="Shazib S.U.A."/>
            <person name="Shin M.K."/>
        </authorList>
    </citation>
    <scope>NUCLEOTIDE SEQUENCE [LARGE SCALE GENOMIC DNA]</scope>
    <source>
        <strain evidence="2 3">Sp-1</strain>
    </source>
</reference>
<name>A0A6A7Y4H7_9HYPH</name>
<dbReference type="Gene3D" id="3.30.1380.10">
    <property type="match status" value="1"/>
</dbReference>
<dbReference type="CDD" id="cd14845">
    <property type="entry name" value="L-Ala-D-Glu_peptidase_like"/>
    <property type="match status" value="1"/>
</dbReference>
<feature type="domain" description="Peptidase M15C" evidence="1">
    <location>
        <begin position="75"/>
        <end position="133"/>
    </location>
</feature>
<sequence length="163" mass="17960">MSARGGAPSPKVSKDLSLLAPKFAVAVREALGATNAAGLDAVVYEAHRSQELQALYYARGRTIIPPVHTVTNAPTNLHSWHGYGLAVDIVHRTKFWEPPGGEAWFRHVADIFKQHRCKWGGDWTKPDTPHFQWHLCKPSPSDEARRLMLTGGFAAVWQAVGAD</sequence>
<accession>A0A6A7Y4H7</accession>
<comment type="caution">
    <text evidence="2">The sequence shown here is derived from an EMBL/GenBank/DDBJ whole genome shotgun (WGS) entry which is preliminary data.</text>
</comment>
<proteinExistence type="predicted"/>
<dbReference type="Proteomes" id="UP000332515">
    <property type="component" value="Unassembled WGS sequence"/>
</dbReference>
<organism evidence="2 3">
    <name type="scientific">Segnochrobactrum spirostomi</name>
    <dbReference type="NCBI Taxonomy" id="2608987"/>
    <lineage>
        <taxon>Bacteria</taxon>
        <taxon>Pseudomonadati</taxon>
        <taxon>Pseudomonadota</taxon>
        <taxon>Alphaproteobacteria</taxon>
        <taxon>Hyphomicrobiales</taxon>
        <taxon>Segnochrobactraceae</taxon>
        <taxon>Segnochrobactrum</taxon>
    </lineage>
</organism>
<dbReference type="EMBL" id="VWNA01000001">
    <property type="protein sequence ID" value="MQT14040.1"/>
    <property type="molecule type" value="Genomic_DNA"/>
</dbReference>
<dbReference type="SUPFAM" id="SSF55166">
    <property type="entry name" value="Hedgehog/DD-peptidase"/>
    <property type="match status" value="1"/>
</dbReference>
<evidence type="ECO:0000313" key="2">
    <source>
        <dbReference type="EMBL" id="MQT14040.1"/>
    </source>
</evidence>
<gene>
    <name evidence="2" type="ORF">F0357_15590</name>
</gene>
<dbReference type="GO" id="GO:0008233">
    <property type="term" value="F:peptidase activity"/>
    <property type="evidence" value="ECO:0007669"/>
    <property type="project" value="InterPro"/>
</dbReference>
<dbReference type="AlphaFoldDB" id="A0A6A7Y4H7"/>
<evidence type="ECO:0000313" key="3">
    <source>
        <dbReference type="Proteomes" id="UP000332515"/>
    </source>
</evidence>
<protein>
    <submittedName>
        <fullName evidence="2">M15 family metallopeptidase</fullName>
    </submittedName>
</protein>
<keyword evidence="3" id="KW-1185">Reference proteome</keyword>
<dbReference type="InterPro" id="IPR039561">
    <property type="entry name" value="Peptidase_M15C"/>
</dbReference>